<evidence type="ECO:0000256" key="2">
    <source>
        <dbReference type="ARBA" id="ARBA00022490"/>
    </source>
</evidence>
<evidence type="ECO:0000256" key="5">
    <source>
        <dbReference type="ARBA" id="ARBA00048791"/>
    </source>
</evidence>
<evidence type="ECO:0000256" key="1">
    <source>
        <dbReference type="ARBA" id="ARBA00010936"/>
    </source>
</evidence>
<accession>A0ABT8DMC4</accession>
<evidence type="ECO:0000256" key="4">
    <source>
        <dbReference type="ARBA" id="ARBA00023270"/>
    </source>
</evidence>
<comment type="function">
    <text evidence="6">Catalyzes a reversible aldol reaction between acetaldehyde and D-glyceraldehyde 3-phosphate to generate 2-deoxy-D-ribose 5-phosphate.</text>
</comment>
<dbReference type="CDD" id="cd00959">
    <property type="entry name" value="DeoC"/>
    <property type="match status" value="1"/>
</dbReference>
<keyword evidence="2 6" id="KW-0963">Cytoplasm</keyword>
<protein>
    <recommendedName>
        <fullName evidence="6">Deoxyribose-phosphate aldolase</fullName>
        <shortName evidence="6">DERA</shortName>
        <ecNumber evidence="6">4.1.2.4</ecNumber>
    </recommendedName>
    <alternativeName>
        <fullName evidence="6">2-deoxy-D-ribose 5-phosphate aldolase</fullName>
    </alternativeName>
    <alternativeName>
        <fullName evidence="6">Phosphodeoxyriboaldolase</fullName>
        <shortName evidence="6">Deoxyriboaldolase</shortName>
    </alternativeName>
</protein>
<dbReference type="GO" id="GO:0004139">
    <property type="term" value="F:deoxyribose-phosphate aldolase activity"/>
    <property type="evidence" value="ECO:0007669"/>
    <property type="project" value="UniProtKB-EC"/>
</dbReference>
<dbReference type="PANTHER" id="PTHR10889:SF1">
    <property type="entry name" value="DEOXYRIBOSE-PHOSPHATE ALDOLASE"/>
    <property type="match status" value="1"/>
</dbReference>
<dbReference type="SMART" id="SM01133">
    <property type="entry name" value="DeoC"/>
    <property type="match status" value="1"/>
</dbReference>
<dbReference type="Pfam" id="PF01791">
    <property type="entry name" value="DeoC"/>
    <property type="match status" value="1"/>
</dbReference>
<comment type="similarity">
    <text evidence="1 6">Belongs to the DeoC/FbaB aldolase family. DeoC type 1 subfamily.</text>
</comment>
<dbReference type="EMBL" id="JAUGQQ010000003">
    <property type="protein sequence ID" value="MDN3724192.1"/>
    <property type="molecule type" value="Genomic_DNA"/>
</dbReference>
<dbReference type="PANTHER" id="PTHR10889">
    <property type="entry name" value="DEOXYRIBOSE-PHOSPHATE ALDOLASE"/>
    <property type="match status" value="1"/>
</dbReference>
<dbReference type="NCBIfam" id="TIGR00126">
    <property type="entry name" value="deoC"/>
    <property type="match status" value="1"/>
</dbReference>
<dbReference type="SUPFAM" id="SSF51569">
    <property type="entry name" value="Aldolase"/>
    <property type="match status" value="1"/>
</dbReference>
<comment type="catalytic activity">
    <reaction evidence="5 6">
        <text>2-deoxy-D-ribose 5-phosphate = D-glyceraldehyde 3-phosphate + acetaldehyde</text>
        <dbReference type="Rhea" id="RHEA:12821"/>
        <dbReference type="ChEBI" id="CHEBI:15343"/>
        <dbReference type="ChEBI" id="CHEBI:59776"/>
        <dbReference type="ChEBI" id="CHEBI:62877"/>
        <dbReference type="EC" id="4.1.2.4"/>
    </reaction>
</comment>
<dbReference type="InterPro" id="IPR011343">
    <property type="entry name" value="DeoC"/>
</dbReference>
<name>A0ABT8DMC4_9FLAO</name>
<proteinExistence type="inferred from homology"/>
<dbReference type="Gene3D" id="3.20.20.70">
    <property type="entry name" value="Aldolase class I"/>
    <property type="match status" value="1"/>
</dbReference>
<evidence type="ECO:0000256" key="6">
    <source>
        <dbReference type="HAMAP-Rule" id="MF_00114"/>
    </source>
</evidence>
<comment type="subcellular location">
    <subcellularLocation>
        <location evidence="6">Cytoplasm</location>
    </subcellularLocation>
</comment>
<dbReference type="PIRSF" id="PIRSF001357">
    <property type="entry name" value="DeoC"/>
    <property type="match status" value="1"/>
</dbReference>
<feature type="active site" description="Schiff-base intermediate with acetaldehyde" evidence="6">
    <location>
        <position position="151"/>
    </location>
</feature>
<gene>
    <name evidence="6 7" type="primary">deoC</name>
    <name evidence="7" type="ORF">QRD02_07340</name>
</gene>
<dbReference type="InterPro" id="IPR013785">
    <property type="entry name" value="Aldolase_TIM"/>
</dbReference>
<dbReference type="RefSeq" id="WP_290254284.1">
    <property type="nucleotide sequence ID" value="NZ_JAUGQQ010000003.1"/>
</dbReference>
<dbReference type="HAMAP" id="MF_00114">
    <property type="entry name" value="DeoC_type1"/>
    <property type="match status" value="1"/>
</dbReference>
<feature type="active site" description="Proton donor/acceptor" evidence="6">
    <location>
        <position position="89"/>
    </location>
</feature>
<comment type="pathway">
    <text evidence="6">Carbohydrate degradation; 2-deoxy-D-ribose 1-phosphate degradation; D-glyceraldehyde 3-phosphate and acetaldehyde from 2-deoxy-alpha-D-ribose 1-phosphate: step 2/2.</text>
</comment>
<evidence type="ECO:0000313" key="8">
    <source>
        <dbReference type="Proteomes" id="UP001244787"/>
    </source>
</evidence>
<evidence type="ECO:0000256" key="3">
    <source>
        <dbReference type="ARBA" id="ARBA00023239"/>
    </source>
</evidence>
<comment type="caution">
    <text evidence="7">The sequence shown here is derived from an EMBL/GenBank/DDBJ whole genome shotgun (WGS) entry which is preliminary data.</text>
</comment>
<keyword evidence="8" id="KW-1185">Reference proteome</keyword>
<dbReference type="EC" id="4.1.2.4" evidence="6"/>
<keyword evidence="4 6" id="KW-0704">Schiff base</keyword>
<evidence type="ECO:0000313" key="7">
    <source>
        <dbReference type="EMBL" id="MDN3724192.1"/>
    </source>
</evidence>
<dbReference type="InterPro" id="IPR002915">
    <property type="entry name" value="DeoC/FbaB/LacD_aldolase"/>
</dbReference>
<sequence>MQLNRFIDHTLLKATALPEDIITLCRDAIKYDFHAVCVNSGNVLLAKREVKDSGVMVASTVGFPLGAQSSAAKVKEAAQCITDGADEIDMVINIGLLKANCHRPILEEIREVKKTIGSKSLKVILETCYLNEEEIRTACKIAKEADADFVKTSTGFGTGGATEQAVKIMVDAVGKHLKIKASGGIKDYATAIKFIDLGVSRIGTSSGMEIIGGTGAKTSLY</sequence>
<keyword evidence="3 6" id="KW-0456">Lyase</keyword>
<feature type="active site" description="Proton donor/acceptor" evidence="6">
    <location>
        <position position="180"/>
    </location>
</feature>
<dbReference type="InterPro" id="IPR028581">
    <property type="entry name" value="DeoC_typeI"/>
</dbReference>
<reference evidence="7 8" key="1">
    <citation type="submission" date="2023-06" db="EMBL/GenBank/DDBJ databases">
        <authorList>
            <person name="Ye Y.-Q."/>
            <person name="Du Z.-J."/>
        </authorList>
    </citation>
    <scope>NUCLEOTIDE SEQUENCE [LARGE SCALE GENOMIC DNA]</scope>
    <source>
        <strain evidence="7 8">SDUM287046</strain>
    </source>
</reference>
<organism evidence="7 8">
    <name type="scientific">Aequorivita aurantiaca</name>
    <dbReference type="NCBI Taxonomy" id="3053356"/>
    <lineage>
        <taxon>Bacteria</taxon>
        <taxon>Pseudomonadati</taxon>
        <taxon>Bacteroidota</taxon>
        <taxon>Flavobacteriia</taxon>
        <taxon>Flavobacteriales</taxon>
        <taxon>Flavobacteriaceae</taxon>
        <taxon>Aequorivita</taxon>
    </lineage>
</organism>
<dbReference type="Proteomes" id="UP001244787">
    <property type="component" value="Unassembled WGS sequence"/>
</dbReference>